<feature type="domain" description="BTB" evidence="2">
    <location>
        <begin position="14"/>
        <end position="81"/>
    </location>
</feature>
<feature type="compositionally biased region" description="Basic and acidic residues" evidence="1">
    <location>
        <begin position="211"/>
        <end position="224"/>
    </location>
</feature>
<protein>
    <recommendedName>
        <fullName evidence="2">BTB domain-containing protein</fullName>
    </recommendedName>
</protein>
<dbReference type="PANTHER" id="PTHR47843:SF3">
    <property type="entry name" value="BTB DOMAIN-CONTAINING PROTEIN"/>
    <property type="match status" value="1"/>
</dbReference>
<feature type="compositionally biased region" description="Polar residues" evidence="1">
    <location>
        <begin position="287"/>
        <end position="298"/>
    </location>
</feature>
<dbReference type="InterPro" id="IPR011333">
    <property type="entry name" value="SKP1/BTB/POZ_sf"/>
</dbReference>
<dbReference type="Proteomes" id="UP000799750">
    <property type="component" value="Unassembled WGS sequence"/>
</dbReference>
<dbReference type="Gene3D" id="3.30.710.10">
    <property type="entry name" value="Potassium Channel Kv1.1, Chain A"/>
    <property type="match status" value="1"/>
</dbReference>
<dbReference type="PROSITE" id="PS50097">
    <property type="entry name" value="BTB"/>
    <property type="match status" value="1"/>
</dbReference>
<evidence type="ECO:0000256" key="1">
    <source>
        <dbReference type="SAM" id="MobiDB-lite"/>
    </source>
</evidence>
<accession>A0A6A6QPC1</accession>
<dbReference type="OrthoDB" id="1022638at2759"/>
<evidence type="ECO:0000313" key="4">
    <source>
        <dbReference type="Proteomes" id="UP000799750"/>
    </source>
</evidence>
<organism evidence="3 4">
    <name type="scientific">Lophium mytilinum</name>
    <dbReference type="NCBI Taxonomy" id="390894"/>
    <lineage>
        <taxon>Eukaryota</taxon>
        <taxon>Fungi</taxon>
        <taxon>Dikarya</taxon>
        <taxon>Ascomycota</taxon>
        <taxon>Pezizomycotina</taxon>
        <taxon>Dothideomycetes</taxon>
        <taxon>Pleosporomycetidae</taxon>
        <taxon>Mytilinidiales</taxon>
        <taxon>Mytilinidiaceae</taxon>
        <taxon>Lophium</taxon>
    </lineage>
</organism>
<evidence type="ECO:0000259" key="2">
    <source>
        <dbReference type="PROSITE" id="PS50097"/>
    </source>
</evidence>
<sequence>MTPLTRAILTGGICNLSVGADAVPFDAHIELLCANSAFFDNALNGRFVEASTRMIPLPDDDPDAFAEFLAWLYTGRVFQSTTLPSWSEAIYLWILADKYEVPALCNAVVSKMAEKFAQGRVGNIAPDLVENLYERSMQGSAIRRLVVEICAWGISVEVFESQLSQFHSEFIEDFALVQMKRVRNYYLNDKAPFEVSLKQYLVSTEPRMRKKEQDQPATTKKDIGENSNSRVEYPPEFNGPYIDRDDRFINKDSYYYPDLPKPATETQLAIRKIIRPRSRSSRTSTIHTPDSRSLSGSRTPEAASKTGLKD</sequence>
<feature type="region of interest" description="Disordered" evidence="1">
    <location>
        <begin position="206"/>
        <end position="245"/>
    </location>
</feature>
<feature type="region of interest" description="Disordered" evidence="1">
    <location>
        <begin position="272"/>
        <end position="310"/>
    </location>
</feature>
<keyword evidence="4" id="KW-1185">Reference proteome</keyword>
<dbReference type="AlphaFoldDB" id="A0A6A6QPC1"/>
<reference evidence="3" key="1">
    <citation type="journal article" date="2020" name="Stud. Mycol.">
        <title>101 Dothideomycetes genomes: a test case for predicting lifestyles and emergence of pathogens.</title>
        <authorList>
            <person name="Haridas S."/>
            <person name="Albert R."/>
            <person name="Binder M."/>
            <person name="Bloem J."/>
            <person name="Labutti K."/>
            <person name="Salamov A."/>
            <person name="Andreopoulos B."/>
            <person name="Baker S."/>
            <person name="Barry K."/>
            <person name="Bills G."/>
            <person name="Bluhm B."/>
            <person name="Cannon C."/>
            <person name="Castanera R."/>
            <person name="Culley D."/>
            <person name="Daum C."/>
            <person name="Ezra D."/>
            <person name="Gonzalez J."/>
            <person name="Henrissat B."/>
            <person name="Kuo A."/>
            <person name="Liang C."/>
            <person name="Lipzen A."/>
            <person name="Lutzoni F."/>
            <person name="Magnuson J."/>
            <person name="Mondo S."/>
            <person name="Nolan M."/>
            <person name="Ohm R."/>
            <person name="Pangilinan J."/>
            <person name="Park H.-J."/>
            <person name="Ramirez L."/>
            <person name="Alfaro M."/>
            <person name="Sun H."/>
            <person name="Tritt A."/>
            <person name="Yoshinaga Y."/>
            <person name="Zwiers L.-H."/>
            <person name="Turgeon B."/>
            <person name="Goodwin S."/>
            <person name="Spatafora J."/>
            <person name="Crous P."/>
            <person name="Grigoriev I."/>
        </authorList>
    </citation>
    <scope>NUCLEOTIDE SEQUENCE</scope>
    <source>
        <strain evidence="3">CBS 269.34</strain>
    </source>
</reference>
<dbReference type="SMART" id="SM00225">
    <property type="entry name" value="BTB"/>
    <property type="match status" value="1"/>
</dbReference>
<dbReference type="EMBL" id="MU004191">
    <property type="protein sequence ID" value="KAF2494062.1"/>
    <property type="molecule type" value="Genomic_DNA"/>
</dbReference>
<gene>
    <name evidence="3" type="ORF">BU16DRAFT_528221</name>
</gene>
<dbReference type="PANTHER" id="PTHR47843">
    <property type="entry name" value="BTB DOMAIN-CONTAINING PROTEIN-RELATED"/>
    <property type="match status" value="1"/>
</dbReference>
<dbReference type="InterPro" id="IPR000210">
    <property type="entry name" value="BTB/POZ_dom"/>
</dbReference>
<dbReference type="CDD" id="cd18186">
    <property type="entry name" value="BTB_POZ_ZBTB_KLHL-like"/>
    <property type="match status" value="1"/>
</dbReference>
<dbReference type="Pfam" id="PF00651">
    <property type="entry name" value="BTB"/>
    <property type="match status" value="1"/>
</dbReference>
<proteinExistence type="predicted"/>
<name>A0A6A6QPC1_9PEZI</name>
<evidence type="ECO:0000313" key="3">
    <source>
        <dbReference type="EMBL" id="KAF2494062.1"/>
    </source>
</evidence>
<dbReference type="SUPFAM" id="SSF54695">
    <property type="entry name" value="POZ domain"/>
    <property type="match status" value="1"/>
</dbReference>